<evidence type="ECO:0000256" key="1">
    <source>
        <dbReference type="SAM" id="Phobius"/>
    </source>
</evidence>
<feature type="transmembrane region" description="Helical" evidence="1">
    <location>
        <begin position="132"/>
        <end position="151"/>
    </location>
</feature>
<protein>
    <submittedName>
        <fullName evidence="2">Uncharacterized protein</fullName>
    </submittedName>
</protein>
<keyword evidence="3" id="KW-1185">Reference proteome</keyword>
<dbReference type="AlphaFoldDB" id="A0A3R9NXD5"/>
<dbReference type="OrthoDB" id="1083123at2"/>
<gene>
    <name evidence="2" type="ORF">EI291_18265</name>
</gene>
<keyword evidence="1" id="KW-0472">Membrane</keyword>
<organism evidence="2 3">
    <name type="scientific">Hymenobacter rigui</name>
    <dbReference type="NCBI Taxonomy" id="334424"/>
    <lineage>
        <taxon>Bacteria</taxon>
        <taxon>Pseudomonadati</taxon>
        <taxon>Bacteroidota</taxon>
        <taxon>Cytophagia</taxon>
        <taxon>Cytophagales</taxon>
        <taxon>Hymenobacteraceae</taxon>
        <taxon>Hymenobacter</taxon>
    </lineage>
</organism>
<evidence type="ECO:0000313" key="3">
    <source>
        <dbReference type="Proteomes" id="UP000273500"/>
    </source>
</evidence>
<comment type="caution">
    <text evidence="2">The sequence shown here is derived from an EMBL/GenBank/DDBJ whole genome shotgun (WGS) entry which is preliminary data.</text>
</comment>
<sequence>MNVSVYDILSKIFPGGVIYGALLFNNLITKPASVTDVLLLVLMYLVGYFIDAATSMIEPALFWLMGGKPSERLLDPKHNSRFKLGKFEALNRHLEEAYPHQFEDKGRLFSIMSSVVNYKGNARVTTFFEAYIFARNIFLSVLLSSVLTIVVNRSWPLGLAMLGLSIIAFSRAKARGYYYAREMTNCYIEQKEL</sequence>
<dbReference type="RefSeq" id="WP_125423402.1">
    <property type="nucleotide sequence ID" value="NZ_RWIT01000013.1"/>
</dbReference>
<feature type="transmembrane region" description="Helical" evidence="1">
    <location>
        <begin position="157"/>
        <end position="174"/>
    </location>
</feature>
<name>A0A3R9NXD5_9BACT</name>
<accession>A0A3R9NXD5</accession>
<keyword evidence="1" id="KW-1133">Transmembrane helix</keyword>
<dbReference type="Proteomes" id="UP000273500">
    <property type="component" value="Unassembled WGS sequence"/>
</dbReference>
<dbReference type="EMBL" id="RWIT01000013">
    <property type="protein sequence ID" value="RSK45538.1"/>
    <property type="molecule type" value="Genomic_DNA"/>
</dbReference>
<feature type="transmembrane region" description="Helical" evidence="1">
    <location>
        <begin position="12"/>
        <end position="29"/>
    </location>
</feature>
<proteinExistence type="predicted"/>
<keyword evidence="1" id="KW-0812">Transmembrane</keyword>
<evidence type="ECO:0000313" key="2">
    <source>
        <dbReference type="EMBL" id="RSK45538.1"/>
    </source>
</evidence>
<reference evidence="2 3" key="1">
    <citation type="submission" date="2018-12" db="EMBL/GenBank/DDBJ databases">
        <authorList>
            <person name="Feng G."/>
            <person name="Zhu H."/>
        </authorList>
    </citation>
    <scope>NUCLEOTIDE SEQUENCE [LARGE SCALE GENOMIC DNA]</scope>
    <source>
        <strain evidence="2 3">KCTC 12533</strain>
    </source>
</reference>
<feature type="transmembrane region" description="Helical" evidence="1">
    <location>
        <begin position="41"/>
        <end position="64"/>
    </location>
</feature>